<dbReference type="EMBL" id="UINC01224431">
    <property type="protein sequence ID" value="SVE54048.1"/>
    <property type="molecule type" value="Genomic_DNA"/>
</dbReference>
<dbReference type="SUPFAM" id="SSF52058">
    <property type="entry name" value="L domain-like"/>
    <property type="match status" value="1"/>
</dbReference>
<dbReference type="PANTHER" id="PTHR47566">
    <property type="match status" value="1"/>
</dbReference>
<reference evidence="3" key="1">
    <citation type="submission" date="2018-05" db="EMBL/GenBank/DDBJ databases">
        <authorList>
            <person name="Lanie J.A."/>
            <person name="Ng W.-L."/>
            <person name="Kazmierczak K.M."/>
            <person name="Andrzejewski T.M."/>
            <person name="Davidsen T.M."/>
            <person name="Wayne K.J."/>
            <person name="Tettelin H."/>
            <person name="Glass J.I."/>
            <person name="Rusch D."/>
            <person name="Podicherti R."/>
            <person name="Tsui H.-C.T."/>
            <person name="Winkler M.E."/>
        </authorList>
    </citation>
    <scope>NUCLEOTIDE SEQUENCE</scope>
</reference>
<evidence type="ECO:0000256" key="2">
    <source>
        <dbReference type="ARBA" id="ARBA00022737"/>
    </source>
</evidence>
<feature type="non-terminal residue" evidence="3">
    <location>
        <position position="154"/>
    </location>
</feature>
<protein>
    <submittedName>
        <fullName evidence="3">Uncharacterized protein</fullName>
    </submittedName>
</protein>
<evidence type="ECO:0000256" key="1">
    <source>
        <dbReference type="ARBA" id="ARBA00022614"/>
    </source>
</evidence>
<dbReference type="InterPro" id="IPR052574">
    <property type="entry name" value="CDIRP"/>
</dbReference>
<dbReference type="PANTHER" id="PTHR47566:SF1">
    <property type="entry name" value="PROTEIN NUD1"/>
    <property type="match status" value="1"/>
</dbReference>
<name>A0A383ED50_9ZZZZ</name>
<dbReference type="GO" id="GO:0035591">
    <property type="term" value="F:signaling adaptor activity"/>
    <property type="evidence" value="ECO:0007669"/>
    <property type="project" value="TreeGrafter"/>
</dbReference>
<keyword evidence="2" id="KW-0677">Repeat</keyword>
<accession>A0A383ED50</accession>
<dbReference type="AlphaFoldDB" id="A0A383ED50"/>
<sequence>MNNVYKLLITVIITTTFGFSQTTYVPDDNFEQALIDLGYDDVLDDYVLTENISGVTELYVGSKEIADLMGIEAFTALEVLGLEYNQLTALDVSANTALTSLVCLYNSLTSLDVSANTALTNLTCSHNLLTSLDVSANTALEELGLEYNQLTALD</sequence>
<proteinExistence type="predicted"/>
<dbReference type="Gene3D" id="3.80.10.10">
    <property type="entry name" value="Ribonuclease Inhibitor"/>
    <property type="match status" value="1"/>
</dbReference>
<dbReference type="InterPro" id="IPR032675">
    <property type="entry name" value="LRR_dom_sf"/>
</dbReference>
<keyword evidence="1" id="KW-0433">Leucine-rich repeat</keyword>
<organism evidence="3">
    <name type="scientific">marine metagenome</name>
    <dbReference type="NCBI Taxonomy" id="408172"/>
    <lineage>
        <taxon>unclassified sequences</taxon>
        <taxon>metagenomes</taxon>
        <taxon>ecological metagenomes</taxon>
    </lineage>
</organism>
<gene>
    <name evidence="3" type="ORF">METZ01_LOCUS506902</name>
</gene>
<evidence type="ECO:0000313" key="3">
    <source>
        <dbReference type="EMBL" id="SVE54048.1"/>
    </source>
</evidence>